<dbReference type="Gene3D" id="3.80.10.10">
    <property type="entry name" value="Ribonuclease Inhibitor"/>
    <property type="match status" value="2"/>
</dbReference>
<evidence type="ECO:0000256" key="1">
    <source>
        <dbReference type="ARBA" id="ARBA00022737"/>
    </source>
</evidence>
<dbReference type="PANTHER" id="PTHR24111:SF0">
    <property type="entry name" value="LEUCINE-RICH REPEAT-CONTAINING PROTEIN"/>
    <property type="match status" value="1"/>
</dbReference>
<protein>
    <recommendedName>
        <fullName evidence="4">Nlr family card domain protein</fullName>
    </recommendedName>
</protein>
<keyword evidence="3" id="KW-1185">Reference proteome</keyword>
<dbReference type="AlphaFoldDB" id="A0A9D4PK90"/>
<sequence>MDSARSYFSGSSINYRIPCTSSDGRLCHIFADLPLWNEFFWQVGLELRELTPGQLSLADVRTPSGKHAYVPYVTLETVHEAQTLLHHLLTLHRCVVSVELNGYVFAGYIQLVCDSLCASPNLRKLTLCLPQLTPQTSHSFAAILPHLHHLQELDVTRVVLDRTVLEGLSEFLASTGSLTTLLMDHVPNQSQEAALVLLQLHRNATIKTLSLCSCMVGPPSSPCGILFAKYMRKNKTLHTLSVVSCHGYAFEEIPHLVKAIINSNALSVLNLLNFWVDARSMDYIARLLRGCKVLTSFNTIGCLWYESAPEHGAGMNSTENYGSVTPRIDPWLAALRGNNTLDQITLDLSWFNREECWALLKALALHASIKKVIVTRIRCEDAEEVCRAIRGSGILQRLTFRESHATHDPVVTISKCKELSFVCLDSTVYDDLNPLRTTLCLLRSSSHVSSLCLTVGLLNSEVSTLMAKCISSTKVLRRLWLFFSGTDTGNAVDRPERALFRALSVNKSIRSLFIKGPCFDETETGVLADTLTSGRTVSTLSFCPEDFRSALSLVQQLLSRDFSANYALTDMRLTSCDELGGDWFAISNVVRRNDSLVKRATQFVEGTSSHKYCAAALELVPFNSTLVAAVERSASVDTNEAVLQIQRRLKSFSEMDDFMRMAGVVKESVACYERDDCQTQLVDLNRDCWLHLRQFLKLSNILDEEPVRL</sequence>
<dbReference type="InterPro" id="IPR052201">
    <property type="entry name" value="LRR-containing_regulator"/>
</dbReference>
<gene>
    <name evidence="2" type="ORF">HPB52_018609</name>
</gene>
<dbReference type="InterPro" id="IPR032675">
    <property type="entry name" value="LRR_dom_sf"/>
</dbReference>
<dbReference type="EMBL" id="JABSTV010001253">
    <property type="protein sequence ID" value="KAH7944354.1"/>
    <property type="molecule type" value="Genomic_DNA"/>
</dbReference>
<evidence type="ECO:0000313" key="3">
    <source>
        <dbReference type="Proteomes" id="UP000821837"/>
    </source>
</evidence>
<dbReference type="SUPFAM" id="SSF52047">
    <property type="entry name" value="RNI-like"/>
    <property type="match status" value="2"/>
</dbReference>
<accession>A0A9D4PK90</accession>
<organism evidence="2 3">
    <name type="scientific">Rhipicephalus sanguineus</name>
    <name type="common">Brown dog tick</name>
    <name type="synonym">Ixodes sanguineus</name>
    <dbReference type="NCBI Taxonomy" id="34632"/>
    <lineage>
        <taxon>Eukaryota</taxon>
        <taxon>Metazoa</taxon>
        <taxon>Ecdysozoa</taxon>
        <taxon>Arthropoda</taxon>
        <taxon>Chelicerata</taxon>
        <taxon>Arachnida</taxon>
        <taxon>Acari</taxon>
        <taxon>Parasitiformes</taxon>
        <taxon>Ixodida</taxon>
        <taxon>Ixodoidea</taxon>
        <taxon>Ixodidae</taxon>
        <taxon>Rhipicephalinae</taxon>
        <taxon>Rhipicephalus</taxon>
        <taxon>Rhipicephalus</taxon>
    </lineage>
</organism>
<evidence type="ECO:0008006" key="4">
    <source>
        <dbReference type="Google" id="ProtNLM"/>
    </source>
</evidence>
<dbReference type="Proteomes" id="UP000821837">
    <property type="component" value="Unassembled WGS sequence"/>
</dbReference>
<keyword evidence="1" id="KW-0677">Repeat</keyword>
<evidence type="ECO:0000313" key="2">
    <source>
        <dbReference type="EMBL" id="KAH7944354.1"/>
    </source>
</evidence>
<reference evidence="2" key="2">
    <citation type="submission" date="2021-09" db="EMBL/GenBank/DDBJ databases">
        <authorList>
            <person name="Jia N."/>
            <person name="Wang J."/>
            <person name="Shi W."/>
            <person name="Du L."/>
            <person name="Sun Y."/>
            <person name="Zhan W."/>
            <person name="Jiang J."/>
            <person name="Wang Q."/>
            <person name="Zhang B."/>
            <person name="Ji P."/>
            <person name="Sakyi L.B."/>
            <person name="Cui X."/>
            <person name="Yuan T."/>
            <person name="Jiang B."/>
            <person name="Yang W."/>
            <person name="Lam T.T.-Y."/>
            <person name="Chang Q."/>
            <person name="Ding S."/>
            <person name="Wang X."/>
            <person name="Zhu J."/>
            <person name="Ruan X."/>
            <person name="Zhao L."/>
            <person name="Wei J."/>
            <person name="Que T."/>
            <person name="Du C."/>
            <person name="Cheng J."/>
            <person name="Dai P."/>
            <person name="Han X."/>
            <person name="Huang E."/>
            <person name="Gao Y."/>
            <person name="Liu J."/>
            <person name="Shao H."/>
            <person name="Ye R."/>
            <person name="Li L."/>
            <person name="Wei W."/>
            <person name="Wang X."/>
            <person name="Wang C."/>
            <person name="Huo Q."/>
            <person name="Li W."/>
            <person name="Guo W."/>
            <person name="Chen H."/>
            <person name="Chen S."/>
            <person name="Zhou L."/>
            <person name="Zhou L."/>
            <person name="Ni X."/>
            <person name="Tian J."/>
            <person name="Zhou Y."/>
            <person name="Sheng Y."/>
            <person name="Liu T."/>
            <person name="Pan Y."/>
            <person name="Xia L."/>
            <person name="Li J."/>
            <person name="Zhao F."/>
            <person name="Cao W."/>
        </authorList>
    </citation>
    <scope>NUCLEOTIDE SEQUENCE</scope>
    <source>
        <strain evidence="2">Rsan-2018</strain>
        <tissue evidence="2">Larvae</tissue>
    </source>
</reference>
<comment type="caution">
    <text evidence="2">The sequence shown here is derived from an EMBL/GenBank/DDBJ whole genome shotgun (WGS) entry which is preliminary data.</text>
</comment>
<proteinExistence type="predicted"/>
<dbReference type="PANTHER" id="PTHR24111">
    <property type="entry name" value="LEUCINE-RICH REPEAT-CONTAINING PROTEIN 34"/>
    <property type="match status" value="1"/>
</dbReference>
<dbReference type="VEuPathDB" id="VectorBase:RSAN_053475"/>
<reference evidence="2" key="1">
    <citation type="journal article" date="2020" name="Cell">
        <title>Large-Scale Comparative Analyses of Tick Genomes Elucidate Their Genetic Diversity and Vector Capacities.</title>
        <authorList>
            <consortium name="Tick Genome and Microbiome Consortium (TIGMIC)"/>
            <person name="Jia N."/>
            <person name="Wang J."/>
            <person name="Shi W."/>
            <person name="Du L."/>
            <person name="Sun Y."/>
            <person name="Zhan W."/>
            <person name="Jiang J.F."/>
            <person name="Wang Q."/>
            <person name="Zhang B."/>
            <person name="Ji P."/>
            <person name="Bell-Sakyi L."/>
            <person name="Cui X.M."/>
            <person name="Yuan T.T."/>
            <person name="Jiang B.G."/>
            <person name="Yang W.F."/>
            <person name="Lam T.T."/>
            <person name="Chang Q.C."/>
            <person name="Ding S.J."/>
            <person name="Wang X.J."/>
            <person name="Zhu J.G."/>
            <person name="Ruan X.D."/>
            <person name="Zhao L."/>
            <person name="Wei J.T."/>
            <person name="Ye R.Z."/>
            <person name="Que T.C."/>
            <person name="Du C.H."/>
            <person name="Zhou Y.H."/>
            <person name="Cheng J.X."/>
            <person name="Dai P.F."/>
            <person name="Guo W.B."/>
            <person name="Han X.H."/>
            <person name="Huang E.J."/>
            <person name="Li L.F."/>
            <person name="Wei W."/>
            <person name="Gao Y.C."/>
            <person name="Liu J.Z."/>
            <person name="Shao H.Z."/>
            <person name="Wang X."/>
            <person name="Wang C.C."/>
            <person name="Yang T.C."/>
            <person name="Huo Q.B."/>
            <person name="Li W."/>
            <person name="Chen H.Y."/>
            <person name="Chen S.E."/>
            <person name="Zhou L.G."/>
            <person name="Ni X.B."/>
            <person name="Tian J.H."/>
            <person name="Sheng Y."/>
            <person name="Liu T."/>
            <person name="Pan Y.S."/>
            <person name="Xia L.Y."/>
            <person name="Li J."/>
            <person name="Zhao F."/>
            <person name="Cao W.C."/>
        </authorList>
    </citation>
    <scope>NUCLEOTIDE SEQUENCE</scope>
    <source>
        <strain evidence="2">Rsan-2018</strain>
    </source>
</reference>
<name>A0A9D4PK90_RHISA</name>